<gene>
    <name evidence="1" type="ORF">DERYTH_LOCUS1488</name>
</gene>
<dbReference type="OrthoDB" id="2446584at2759"/>
<dbReference type="EMBL" id="CAJVPY010000420">
    <property type="protein sequence ID" value="CAG8471641.1"/>
    <property type="molecule type" value="Genomic_DNA"/>
</dbReference>
<sequence length="76" mass="8695">MHMYDGTKNDLDADSITISIEALTINCVKQENINDNKISKIKLDIKELIKVVKDLLAAHIFQTIPKLKFYKTSKEC</sequence>
<dbReference type="Proteomes" id="UP000789405">
    <property type="component" value="Unassembled WGS sequence"/>
</dbReference>
<dbReference type="AlphaFoldDB" id="A0A9N8Z2C1"/>
<comment type="caution">
    <text evidence="1">The sequence shown here is derived from an EMBL/GenBank/DDBJ whole genome shotgun (WGS) entry which is preliminary data.</text>
</comment>
<reference evidence="1" key="1">
    <citation type="submission" date="2021-06" db="EMBL/GenBank/DDBJ databases">
        <authorList>
            <person name="Kallberg Y."/>
            <person name="Tangrot J."/>
            <person name="Rosling A."/>
        </authorList>
    </citation>
    <scope>NUCLEOTIDE SEQUENCE</scope>
    <source>
        <strain evidence="1">MA453B</strain>
    </source>
</reference>
<protein>
    <submittedName>
        <fullName evidence="1">7684_t:CDS:1</fullName>
    </submittedName>
</protein>
<accession>A0A9N8Z2C1</accession>
<organism evidence="1 2">
    <name type="scientific">Dentiscutata erythropus</name>
    <dbReference type="NCBI Taxonomy" id="1348616"/>
    <lineage>
        <taxon>Eukaryota</taxon>
        <taxon>Fungi</taxon>
        <taxon>Fungi incertae sedis</taxon>
        <taxon>Mucoromycota</taxon>
        <taxon>Glomeromycotina</taxon>
        <taxon>Glomeromycetes</taxon>
        <taxon>Diversisporales</taxon>
        <taxon>Gigasporaceae</taxon>
        <taxon>Dentiscutata</taxon>
    </lineage>
</organism>
<evidence type="ECO:0000313" key="2">
    <source>
        <dbReference type="Proteomes" id="UP000789405"/>
    </source>
</evidence>
<name>A0A9N8Z2C1_9GLOM</name>
<proteinExistence type="predicted"/>
<keyword evidence="2" id="KW-1185">Reference proteome</keyword>
<evidence type="ECO:0000313" key="1">
    <source>
        <dbReference type="EMBL" id="CAG8471641.1"/>
    </source>
</evidence>